<dbReference type="InterPro" id="IPR029044">
    <property type="entry name" value="Nucleotide-diphossugar_trans"/>
</dbReference>
<dbReference type="OrthoDB" id="9797742at2"/>
<dbReference type="STRING" id="994573.T472_0214730"/>
<evidence type="ECO:0000259" key="1">
    <source>
        <dbReference type="Pfam" id="PF12804"/>
    </source>
</evidence>
<keyword evidence="3" id="KW-1185">Reference proteome</keyword>
<dbReference type="PANTHER" id="PTHR43777:SF1">
    <property type="entry name" value="MOLYBDENUM COFACTOR CYTIDYLYLTRANSFERASE"/>
    <property type="match status" value="1"/>
</dbReference>
<dbReference type="CDD" id="cd04182">
    <property type="entry name" value="GT_2_like_f"/>
    <property type="match status" value="1"/>
</dbReference>
<evidence type="ECO:0000313" key="2">
    <source>
        <dbReference type="EMBL" id="ETA79776.1"/>
    </source>
</evidence>
<dbReference type="SUPFAM" id="SSF53448">
    <property type="entry name" value="Nucleotide-diphospho-sugar transferases"/>
    <property type="match status" value="1"/>
</dbReference>
<name>V7I3B4_9CLOT</name>
<dbReference type="PANTHER" id="PTHR43777">
    <property type="entry name" value="MOLYBDENUM COFACTOR CYTIDYLYLTRANSFERASE"/>
    <property type="match status" value="1"/>
</dbReference>
<sequence length="194" mass="20882">MAITAIILAAGFGRRMNGDKLHRLVQGKEMIEWVLEAVASVPGIDALVVTNDGLIAIRAEALGIRPVGNEDASDGQSTSVIKGILASDAISEGYLFIMGDQPFISKSTVNRIICEAASNPGCIIVPRSGDRTGSPVFFPIDFREELLSLSGDTGGRSIYRKHPDSVRFVEVAREIELLDADTPEDIEILERTGE</sequence>
<evidence type="ECO:0000313" key="3">
    <source>
        <dbReference type="Proteomes" id="UP000017747"/>
    </source>
</evidence>
<feature type="domain" description="MobA-like NTP transferase" evidence="1">
    <location>
        <begin position="5"/>
        <end position="164"/>
    </location>
</feature>
<reference evidence="2 3" key="1">
    <citation type="journal article" date="2014" name="Genome Announc.">
        <title>Genome Sequence of Youngiibacter fragilis, the Type Strain of the Genus Youngiibacter.</title>
        <authorList>
            <person name="Wawrik C.B."/>
            <person name="Callaghan A.V."/>
            <person name="Stamps B.W."/>
            <person name="Wawrik B."/>
        </authorList>
    </citation>
    <scope>NUCLEOTIDE SEQUENCE [LARGE SCALE GENOMIC DNA]</scope>
    <source>
        <strain evidence="2 3">232.1</strain>
    </source>
</reference>
<comment type="caution">
    <text evidence="2">The sequence shown here is derived from an EMBL/GenBank/DDBJ whole genome shotgun (WGS) entry which is preliminary data.</text>
</comment>
<dbReference type="InterPro" id="IPR025877">
    <property type="entry name" value="MobA-like_NTP_Trfase"/>
</dbReference>
<dbReference type="eggNOG" id="COG2068">
    <property type="taxonomic scope" value="Bacteria"/>
</dbReference>
<dbReference type="Gene3D" id="3.90.550.10">
    <property type="entry name" value="Spore Coat Polysaccharide Biosynthesis Protein SpsA, Chain A"/>
    <property type="match status" value="1"/>
</dbReference>
<accession>V7I3B4</accession>
<proteinExistence type="predicted"/>
<dbReference type="GO" id="GO:0016779">
    <property type="term" value="F:nucleotidyltransferase activity"/>
    <property type="evidence" value="ECO:0007669"/>
    <property type="project" value="UniProtKB-ARBA"/>
</dbReference>
<dbReference type="Pfam" id="PF12804">
    <property type="entry name" value="NTP_transf_3"/>
    <property type="match status" value="1"/>
</dbReference>
<gene>
    <name evidence="2" type="ORF">T472_0214730</name>
</gene>
<dbReference type="Proteomes" id="UP000017747">
    <property type="component" value="Unassembled WGS sequence"/>
</dbReference>
<dbReference type="EMBL" id="AXUN02000198">
    <property type="protein sequence ID" value="ETA79776.1"/>
    <property type="molecule type" value="Genomic_DNA"/>
</dbReference>
<dbReference type="AlphaFoldDB" id="V7I3B4"/>
<protein>
    <recommendedName>
        <fullName evidence="1">MobA-like NTP transferase domain-containing protein</fullName>
    </recommendedName>
</protein>
<organism evidence="2 3">
    <name type="scientific">Youngiibacter fragilis 232.1</name>
    <dbReference type="NCBI Taxonomy" id="994573"/>
    <lineage>
        <taxon>Bacteria</taxon>
        <taxon>Bacillati</taxon>
        <taxon>Bacillota</taxon>
        <taxon>Clostridia</taxon>
        <taxon>Eubacteriales</taxon>
        <taxon>Clostridiaceae</taxon>
        <taxon>Youngiibacter</taxon>
    </lineage>
</organism>
<dbReference type="RefSeq" id="WP_023386231.1">
    <property type="nucleotide sequence ID" value="NZ_AXUN02000198.1"/>
</dbReference>